<feature type="compositionally biased region" description="Basic and acidic residues" evidence="1">
    <location>
        <begin position="90"/>
        <end position="317"/>
    </location>
</feature>
<reference evidence="2" key="3">
    <citation type="submission" date="2025-09" db="UniProtKB">
        <authorList>
            <consortium name="Ensembl"/>
        </authorList>
    </citation>
    <scope>IDENTIFICATION</scope>
    <source>
        <strain evidence="2">Glennie</strain>
    </source>
</reference>
<evidence type="ECO:0000313" key="3">
    <source>
        <dbReference type="Proteomes" id="UP000002279"/>
    </source>
</evidence>
<feature type="compositionally biased region" description="Basic and acidic residues" evidence="1">
    <location>
        <begin position="923"/>
        <end position="945"/>
    </location>
</feature>
<feature type="compositionally biased region" description="Polar residues" evidence="1">
    <location>
        <begin position="740"/>
        <end position="751"/>
    </location>
</feature>
<feature type="compositionally biased region" description="Pro residues" evidence="1">
    <location>
        <begin position="502"/>
        <end position="518"/>
    </location>
</feature>
<name>A0A6I8NJH7_ORNAN</name>
<dbReference type="Ensembl" id="ENSOANT00000065119.1">
    <property type="protein sequence ID" value="ENSOANP00000041283.1"/>
    <property type="gene ID" value="ENSOANG00000042649.1"/>
</dbReference>
<protein>
    <recommendedName>
        <fullName evidence="4">Capping protein inhibiting regulator of actin dynamics</fullName>
    </recommendedName>
</protein>
<feature type="compositionally biased region" description="Acidic residues" evidence="1">
    <location>
        <begin position="48"/>
        <end position="58"/>
    </location>
</feature>
<feature type="compositionally biased region" description="Gly residues" evidence="1">
    <location>
        <begin position="430"/>
        <end position="439"/>
    </location>
</feature>
<feature type="compositionally biased region" description="Basic and acidic residues" evidence="1">
    <location>
        <begin position="455"/>
        <end position="476"/>
    </location>
</feature>
<dbReference type="GO" id="GO:0030277">
    <property type="term" value="P:maintenance of gastrointestinal epithelium"/>
    <property type="evidence" value="ECO:0000318"/>
    <property type="project" value="GO_Central"/>
</dbReference>
<proteinExistence type="predicted"/>
<feature type="region of interest" description="Disordered" evidence="1">
    <location>
        <begin position="555"/>
        <end position="590"/>
    </location>
</feature>
<reference evidence="2" key="2">
    <citation type="submission" date="2025-08" db="UniProtKB">
        <authorList>
            <consortium name="Ensembl"/>
        </authorList>
    </citation>
    <scope>IDENTIFICATION</scope>
    <source>
        <strain evidence="2">Glennie</strain>
    </source>
</reference>
<feature type="compositionally biased region" description="Basic and acidic residues" evidence="1">
    <location>
        <begin position="7"/>
        <end position="41"/>
    </location>
</feature>
<dbReference type="Bgee" id="ENSOANG00000042649">
    <property type="expression patterns" value="Expressed in brain and 7 other cell types or tissues"/>
</dbReference>
<dbReference type="GeneTree" id="ENSGT00940000161471"/>
<feature type="compositionally biased region" description="Pro residues" evidence="1">
    <location>
        <begin position="702"/>
        <end position="714"/>
    </location>
</feature>
<feature type="compositionally biased region" description="Basic and acidic residues" evidence="1">
    <location>
        <begin position="59"/>
        <end position="81"/>
    </location>
</feature>
<dbReference type="AlphaFoldDB" id="A0A6I8NJH7"/>
<feature type="compositionally biased region" description="Polar residues" evidence="1">
    <location>
        <begin position="477"/>
        <end position="489"/>
    </location>
</feature>
<evidence type="ECO:0000313" key="2">
    <source>
        <dbReference type="Ensembl" id="ENSOANP00000041283.1"/>
    </source>
</evidence>
<dbReference type="InParanoid" id="A0A6I8NJH7"/>
<reference evidence="2 3" key="1">
    <citation type="journal article" date="2008" name="Nature">
        <title>Genome analysis of the platypus reveals unique signatures of evolution.</title>
        <authorList>
            <person name="Warren W.C."/>
            <person name="Hillier L.W."/>
            <person name="Marshall Graves J.A."/>
            <person name="Birney E."/>
            <person name="Ponting C.P."/>
            <person name="Grutzner F."/>
            <person name="Belov K."/>
            <person name="Miller W."/>
            <person name="Clarke L."/>
            <person name="Chinwalla A.T."/>
            <person name="Yang S.P."/>
            <person name="Heger A."/>
            <person name="Locke D.P."/>
            <person name="Miethke P."/>
            <person name="Waters P.D."/>
            <person name="Veyrunes F."/>
            <person name="Fulton L."/>
            <person name="Fulton B."/>
            <person name="Graves T."/>
            <person name="Wallis J."/>
            <person name="Puente X.S."/>
            <person name="Lopez-Otin C."/>
            <person name="Ordonez G.R."/>
            <person name="Eichler E.E."/>
            <person name="Chen L."/>
            <person name="Cheng Z."/>
            <person name="Deakin J.E."/>
            <person name="Alsop A."/>
            <person name="Thompson K."/>
            <person name="Kirby P."/>
            <person name="Papenfuss A.T."/>
            <person name="Wakefield M.J."/>
            <person name="Olender T."/>
            <person name="Lancet D."/>
            <person name="Huttley G.A."/>
            <person name="Smit A.F."/>
            <person name="Pask A."/>
            <person name="Temple-Smith P."/>
            <person name="Batzer M.A."/>
            <person name="Walker J.A."/>
            <person name="Konkel M.K."/>
            <person name="Harris R.S."/>
            <person name="Whittington C.M."/>
            <person name="Wong E.S."/>
            <person name="Gemmell N.J."/>
            <person name="Buschiazzo E."/>
            <person name="Vargas Jentzsch I.M."/>
            <person name="Merkel A."/>
            <person name="Schmitz J."/>
            <person name="Zemann A."/>
            <person name="Churakov G."/>
            <person name="Kriegs J.O."/>
            <person name="Brosius J."/>
            <person name="Murchison E.P."/>
            <person name="Sachidanandam R."/>
            <person name="Smith C."/>
            <person name="Hannon G.J."/>
            <person name="Tsend-Ayush E."/>
            <person name="McMillan D."/>
            <person name="Attenborough R."/>
            <person name="Rens W."/>
            <person name="Ferguson-Smith M."/>
            <person name="Lefevre C.M."/>
            <person name="Sharp J.A."/>
            <person name="Nicholas K.R."/>
            <person name="Ray D.A."/>
            <person name="Kube M."/>
            <person name="Reinhardt R."/>
            <person name="Pringle T.H."/>
            <person name="Taylor J."/>
            <person name="Jones R.C."/>
            <person name="Nixon B."/>
            <person name="Dacheux J.L."/>
            <person name="Niwa H."/>
            <person name="Sekita Y."/>
            <person name="Huang X."/>
            <person name="Stark A."/>
            <person name="Kheradpour P."/>
            <person name="Kellis M."/>
            <person name="Flicek P."/>
            <person name="Chen Y."/>
            <person name="Webber C."/>
            <person name="Hardison R."/>
            <person name="Nelson J."/>
            <person name="Hallsworth-Pepin K."/>
            <person name="Delehaunty K."/>
            <person name="Markovic C."/>
            <person name="Minx P."/>
            <person name="Feng Y."/>
            <person name="Kremitzki C."/>
            <person name="Mitreva M."/>
            <person name="Glasscock J."/>
            <person name="Wylie T."/>
            <person name="Wohldmann P."/>
            <person name="Thiru P."/>
            <person name="Nhan M.N."/>
            <person name="Pohl C.S."/>
            <person name="Smith S.M."/>
            <person name="Hou S."/>
            <person name="Nefedov M."/>
            <person name="de Jong P.J."/>
            <person name="Renfree M.B."/>
            <person name="Mardis E.R."/>
            <person name="Wilson R.K."/>
        </authorList>
    </citation>
    <scope>NUCLEOTIDE SEQUENCE [LARGE SCALE GENOMIC DNA]</scope>
    <source>
        <strain evidence="2 3">Glennie</strain>
    </source>
</reference>
<feature type="compositionally biased region" description="Basic and acidic residues" evidence="1">
    <location>
        <begin position="885"/>
        <end position="909"/>
    </location>
</feature>
<feature type="region of interest" description="Disordered" evidence="1">
    <location>
        <begin position="1"/>
        <end position="524"/>
    </location>
</feature>
<feature type="compositionally biased region" description="Pro residues" evidence="1">
    <location>
        <begin position="668"/>
        <end position="681"/>
    </location>
</feature>
<dbReference type="InterPro" id="IPR052853">
    <property type="entry name" value="Actin_dynamics_regulator"/>
</dbReference>
<feature type="compositionally biased region" description="Basic and acidic residues" evidence="1">
    <location>
        <begin position="559"/>
        <end position="588"/>
    </location>
</feature>
<evidence type="ECO:0008006" key="4">
    <source>
        <dbReference type="Google" id="ProtNLM"/>
    </source>
</evidence>
<dbReference type="GO" id="GO:2000813">
    <property type="term" value="P:negative regulation of barbed-end actin filament capping"/>
    <property type="evidence" value="ECO:0000318"/>
    <property type="project" value="GO_Central"/>
</dbReference>
<dbReference type="OMA" id="ECKFAKD"/>
<feature type="compositionally biased region" description="Basic and acidic residues" evidence="1">
    <location>
        <begin position="365"/>
        <end position="383"/>
    </location>
</feature>
<evidence type="ECO:0000256" key="1">
    <source>
        <dbReference type="SAM" id="MobiDB-lite"/>
    </source>
</evidence>
<sequence>MPTWSGEVRERQGEEHGKRSQAEGRGHEAEAAEKKRLEEQSLWRLDSQSEEMEEEEQQETSRRSLLGDKRKQSLPEGGRGEEMEEQWSELEVKECQEGERQKLEGQTHREEEGQRLEEERRRLEEEERRKLEEEERQRRRDEERQRLEEEERQKLEEEERQRRRDEERQRLEEEERRRRRDEERQRLEEEERRRRRDEERQRLEEEERRRRRDEERQRLEEEERRRRRDEERQRLEEEERRRRRDEERQRLEEEERRRRRDEERQRLEEEERRRRRDEERQRLEEERQRQEEQRCQEEERRKLEEEERRRLEEEQRQELASLELEGQQLPAEVAKPLRELKRQETPAETPKRPEAEKQEEEEGGAEWRLEGRRRPLDGEDGKRLGTKGNPPQEGPGKKRQGGDAAGGQNLRGQAKLEPPGDGESERDPGSRGGRGGDVGRPGESAPPQPKGAGAQERDHGGEEEELRWREVDERQSTPRPYTFQVSSGGRQILFPKVNLSPVAPPPPPPSGHEPPGAHPLPASLGIPHTAILVTGTQLCGPAVDLSQIKDSACRSLLGRSEERRSASREAPARRAGDGKARDGPESARNEAALAEWASIRSKILKNANWAGWSPAVWGGPRGSINKTQPVAPKFSITPAWQKFPDPARPGGGADDTGREARVEGSGPKPGPADGPARPPGGPAGDADGCKFAKDLPSFLVPGLPPSPPRGPPPDGTGEAEAPPPGADDGLPPFGIKLRRTNYSLRFQYDQQAEQKKKKRLSGSGPGAGSGGTPTPPVPADGETDAEAAPAAAGPRKDPSGRLPAPVGLRWPPPQRPALAPKPAHRTPPPSPLSRGSGAFWAGPPAPRAARPGAESEDRGPRSPRDRPGAGEEGATGKASLLGPETIKKEKPGLQTRHSLDASGRTDEGHAALPTWINVALEKQRGFREQQASREERRKQVREAKQPGRRPGQQASLPGLPSARRAALGAGRARRRGSWDPPKGHTGLCCPRWASGWRREDPRGRVGIQRHSGSPPHLTGGAGRDSSSKQPGSRERG</sequence>
<organism evidence="2 3">
    <name type="scientific">Ornithorhynchus anatinus</name>
    <name type="common">Duckbill platypus</name>
    <dbReference type="NCBI Taxonomy" id="9258"/>
    <lineage>
        <taxon>Eukaryota</taxon>
        <taxon>Metazoa</taxon>
        <taxon>Chordata</taxon>
        <taxon>Craniata</taxon>
        <taxon>Vertebrata</taxon>
        <taxon>Euteleostomi</taxon>
        <taxon>Mammalia</taxon>
        <taxon>Monotremata</taxon>
        <taxon>Ornithorhynchidae</taxon>
        <taxon>Ornithorhynchus</taxon>
    </lineage>
</organism>
<accession>A0A6I8NJH7</accession>
<keyword evidence="3" id="KW-1185">Reference proteome</keyword>
<feature type="compositionally biased region" description="Basic and acidic residues" evidence="1">
    <location>
        <begin position="853"/>
        <end position="869"/>
    </location>
</feature>
<dbReference type="PANTHER" id="PTHR47574">
    <property type="entry name" value="CANCER-RELATED REGULATOR OF ACTIN DYNAMICS"/>
    <property type="match status" value="1"/>
</dbReference>
<feature type="compositionally biased region" description="Basic and acidic residues" evidence="1">
    <location>
        <begin position="335"/>
        <end position="356"/>
    </location>
</feature>
<dbReference type="PANTHER" id="PTHR47574:SF3">
    <property type="entry name" value="CAPPING PROTEIN-INHIBITING REGULATOR OF ACTIN DYNAMICS"/>
    <property type="match status" value="1"/>
</dbReference>
<feature type="region of interest" description="Disordered" evidence="1">
    <location>
        <begin position="923"/>
        <end position="1036"/>
    </location>
</feature>
<feature type="compositionally biased region" description="Low complexity" evidence="1">
    <location>
        <begin position="715"/>
        <end position="732"/>
    </location>
</feature>
<feature type="region of interest" description="Disordered" evidence="1">
    <location>
        <begin position="611"/>
        <end position="910"/>
    </location>
</feature>
<dbReference type="Proteomes" id="UP000002279">
    <property type="component" value="Chromosome 12"/>
</dbReference>
<dbReference type="FunCoup" id="A0A6I8NJH7">
    <property type="interactions" value="343"/>
</dbReference>